<dbReference type="GO" id="GO:0009247">
    <property type="term" value="P:glycolipid biosynthetic process"/>
    <property type="evidence" value="ECO:0007669"/>
    <property type="project" value="UniProtKB-ARBA"/>
</dbReference>
<keyword evidence="5" id="KW-0472">Membrane</keyword>
<dbReference type="NCBIfam" id="NF005919">
    <property type="entry name" value="PRK07920.1"/>
    <property type="match status" value="1"/>
</dbReference>
<evidence type="ECO:0000256" key="4">
    <source>
        <dbReference type="ARBA" id="ARBA00022679"/>
    </source>
</evidence>
<dbReference type="AlphaFoldDB" id="A0A7L4YIY9"/>
<organism evidence="7 8">
    <name type="scientific">Epidermidibacterium keratini</name>
    <dbReference type="NCBI Taxonomy" id="1891644"/>
    <lineage>
        <taxon>Bacteria</taxon>
        <taxon>Bacillati</taxon>
        <taxon>Actinomycetota</taxon>
        <taxon>Actinomycetes</taxon>
        <taxon>Sporichthyales</taxon>
        <taxon>Sporichthyaceae</taxon>
        <taxon>Epidermidibacterium</taxon>
    </lineage>
</organism>
<dbReference type="EMBL" id="CP047156">
    <property type="protein sequence ID" value="QHB99077.1"/>
    <property type="molecule type" value="Genomic_DNA"/>
</dbReference>
<dbReference type="PANTHER" id="PTHR30606">
    <property type="entry name" value="LIPID A BIOSYNTHESIS LAUROYL ACYLTRANSFERASE"/>
    <property type="match status" value="1"/>
</dbReference>
<dbReference type="GO" id="GO:0016746">
    <property type="term" value="F:acyltransferase activity"/>
    <property type="evidence" value="ECO:0007669"/>
    <property type="project" value="UniProtKB-KW"/>
</dbReference>
<dbReference type="FunCoup" id="A0A7L4YIY9">
    <property type="interactions" value="5"/>
</dbReference>
<dbReference type="OrthoDB" id="9803456at2"/>
<evidence type="ECO:0000256" key="3">
    <source>
        <dbReference type="ARBA" id="ARBA00022519"/>
    </source>
</evidence>
<keyword evidence="3" id="KW-0997">Cell inner membrane</keyword>
<keyword evidence="2" id="KW-1003">Cell membrane</keyword>
<reference evidence="7 8" key="1">
    <citation type="journal article" date="2018" name="Int. J. Syst. Evol. Microbiol.">
        <title>Epidermidibacterium keratini gen. nov., sp. nov., a member of the family Sporichthyaceae, isolated from keratin epidermis.</title>
        <authorList>
            <person name="Lee D.G."/>
            <person name="Trujillo M.E."/>
            <person name="Kang S."/>
            <person name="Nam J.J."/>
            <person name="Kim Y.J."/>
        </authorList>
    </citation>
    <scope>NUCLEOTIDE SEQUENCE [LARGE SCALE GENOMIC DNA]</scope>
    <source>
        <strain evidence="7 8">EPI-7</strain>
    </source>
</reference>
<name>A0A7L4YIY9_9ACTN</name>
<dbReference type="Proteomes" id="UP000463857">
    <property type="component" value="Chromosome"/>
</dbReference>
<dbReference type="InterPro" id="IPR004960">
    <property type="entry name" value="LipA_acyltrans"/>
</dbReference>
<dbReference type="KEGG" id="eke:EK0264_01360"/>
<dbReference type="Pfam" id="PF03279">
    <property type="entry name" value="Lip_A_acyltrans"/>
    <property type="match status" value="1"/>
</dbReference>
<comment type="subcellular location">
    <subcellularLocation>
        <location evidence="1">Cell inner membrane</location>
    </subcellularLocation>
</comment>
<dbReference type="CDD" id="cd07984">
    <property type="entry name" value="LPLAT_LABLAT-like"/>
    <property type="match status" value="1"/>
</dbReference>
<evidence type="ECO:0000313" key="8">
    <source>
        <dbReference type="Proteomes" id="UP000463857"/>
    </source>
</evidence>
<proteinExistence type="predicted"/>
<keyword evidence="6 7" id="KW-0012">Acyltransferase</keyword>
<evidence type="ECO:0000256" key="1">
    <source>
        <dbReference type="ARBA" id="ARBA00004533"/>
    </source>
</evidence>
<evidence type="ECO:0000256" key="5">
    <source>
        <dbReference type="ARBA" id="ARBA00023136"/>
    </source>
</evidence>
<evidence type="ECO:0000256" key="2">
    <source>
        <dbReference type="ARBA" id="ARBA00022475"/>
    </source>
</evidence>
<dbReference type="PANTHER" id="PTHR30606:SF10">
    <property type="entry name" value="PHOSPHATIDYLINOSITOL MANNOSIDE ACYLTRANSFERASE"/>
    <property type="match status" value="1"/>
</dbReference>
<dbReference type="RefSeq" id="WP_159542198.1">
    <property type="nucleotide sequence ID" value="NZ_CP047156.1"/>
</dbReference>
<dbReference type="GO" id="GO:0005886">
    <property type="term" value="C:plasma membrane"/>
    <property type="evidence" value="ECO:0007669"/>
    <property type="project" value="UniProtKB-SubCell"/>
</dbReference>
<dbReference type="InParanoid" id="A0A7L4YIY9"/>
<evidence type="ECO:0000313" key="7">
    <source>
        <dbReference type="EMBL" id="QHB99077.1"/>
    </source>
</evidence>
<sequence>MSVVADLRTRAQGFAPHLVDAGFAAGWSVIPRLPRPVASGLFDRAAAIAAARPGSFDQLRRNLRVVVGDEMPEPELDDLVRRGVSSYLRYWREAFQLPSMDPQDVLRRTESPMWDAYVQPHLDSGRGVIVALTHSGNWDAAAVYVVKGLGVPMATVAERLKPESLFRRFKRYRESLGMEVAALSGDDQPATALMQRYLREGNMVTLLGDRDLAGRGIPVTLCGRETTIPGGPALLAIQTGAALLPLGLSFTEIGWRLDWFPEVKIPTEGRLRERISIAQQQVADCYTEAFRAHPEDWHMLQPIWPGV</sequence>
<evidence type="ECO:0000256" key="6">
    <source>
        <dbReference type="ARBA" id="ARBA00023315"/>
    </source>
</evidence>
<keyword evidence="8" id="KW-1185">Reference proteome</keyword>
<keyword evidence="4 7" id="KW-0808">Transferase</keyword>
<gene>
    <name evidence="7" type="ORF">EK0264_01360</name>
</gene>
<accession>A0A7L4YIY9</accession>
<protein>
    <submittedName>
        <fullName evidence="7">Phosphatidylinositol mannoside acyltransferase</fullName>
    </submittedName>
</protein>